<evidence type="ECO:0000313" key="3">
    <source>
        <dbReference type="Proteomes" id="UP001519460"/>
    </source>
</evidence>
<sequence length="110" mass="12041">MVKVGGESSEKPSQAACGSKLMATTAAACNMHSMSVTSWMSEEEHDRRNTNVGCTDGVTTGNEPMNRTFPRQHTAGCLQRKVYLTNTHLTSSTDTNYAIRTEPDIRLTET</sequence>
<reference evidence="2 3" key="1">
    <citation type="journal article" date="2023" name="Sci. Data">
        <title>Genome assembly of the Korean intertidal mud-creeper Batillaria attramentaria.</title>
        <authorList>
            <person name="Patra A.K."/>
            <person name="Ho P.T."/>
            <person name="Jun S."/>
            <person name="Lee S.J."/>
            <person name="Kim Y."/>
            <person name="Won Y.J."/>
        </authorList>
    </citation>
    <scope>NUCLEOTIDE SEQUENCE [LARGE SCALE GENOMIC DNA]</scope>
    <source>
        <strain evidence="2">Wonlab-2016</strain>
    </source>
</reference>
<name>A0ABD0L5D3_9CAEN</name>
<proteinExistence type="predicted"/>
<dbReference type="AlphaFoldDB" id="A0ABD0L5D3"/>
<organism evidence="2 3">
    <name type="scientific">Batillaria attramentaria</name>
    <dbReference type="NCBI Taxonomy" id="370345"/>
    <lineage>
        <taxon>Eukaryota</taxon>
        <taxon>Metazoa</taxon>
        <taxon>Spiralia</taxon>
        <taxon>Lophotrochozoa</taxon>
        <taxon>Mollusca</taxon>
        <taxon>Gastropoda</taxon>
        <taxon>Caenogastropoda</taxon>
        <taxon>Sorbeoconcha</taxon>
        <taxon>Cerithioidea</taxon>
        <taxon>Batillariidae</taxon>
        <taxon>Batillaria</taxon>
    </lineage>
</organism>
<evidence type="ECO:0000313" key="2">
    <source>
        <dbReference type="EMBL" id="KAK7494627.1"/>
    </source>
</evidence>
<keyword evidence="3" id="KW-1185">Reference proteome</keyword>
<gene>
    <name evidence="2" type="ORF">BaRGS_00014025</name>
</gene>
<comment type="caution">
    <text evidence="2">The sequence shown here is derived from an EMBL/GenBank/DDBJ whole genome shotgun (WGS) entry which is preliminary data.</text>
</comment>
<feature type="region of interest" description="Disordered" evidence="1">
    <location>
        <begin position="39"/>
        <end position="72"/>
    </location>
</feature>
<accession>A0ABD0L5D3</accession>
<feature type="compositionally biased region" description="Polar residues" evidence="1">
    <location>
        <begin position="50"/>
        <end position="71"/>
    </location>
</feature>
<dbReference type="EMBL" id="JACVVK020000081">
    <property type="protein sequence ID" value="KAK7494627.1"/>
    <property type="molecule type" value="Genomic_DNA"/>
</dbReference>
<evidence type="ECO:0000256" key="1">
    <source>
        <dbReference type="SAM" id="MobiDB-lite"/>
    </source>
</evidence>
<protein>
    <submittedName>
        <fullName evidence="2">Uncharacterized protein</fullName>
    </submittedName>
</protein>
<dbReference type="Proteomes" id="UP001519460">
    <property type="component" value="Unassembled WGS sequence"/>
</dbReference>